<dbReference type="AlphaFoldDB" id="A0A5N1GNY7"/>
<proteinExistence type="predicted"/>
<feature type="binding site" evidence="1">
    <location>
        <position position="189"/>
    </location>
    <ligand>
        <name>Mn(2+)</name>
        <dbReference type="ChEBI" id="CHEBI:29035"/>
        <label>2</label>
    </ligand>
</feature>
<accession>A0A5N1GNY7</accession>
<dbReference type="SUPFAM" id="SSF53187">
    <property type="entry name" value="Zn-dependent exopeptidases"/>
    <property type="match status" value="1"/>
</dbReference>
<dbReference type="RefSeq" id="WP_083290561.1">
    <property type="nucleotide sequence ID" value="NZ_VYWO01000001.1"/>
</dbReference>
<comment type="caution">
    <text evidence="3">The sequence shown here is derived from an EMBL/GenBank/DDBJ whole genome shotgun (WGS) entry which is preliminary data.</text>
</comment>
<comment type="cofactor">
    <cofactor evidence="1">
        <name>Mn(2+)</name>
        <dbReference type="ChEBI" id="CHEBI:29035"/>
    </cofactor>
    <text evidence="1">The Mn(2+) ion enhances activity.</text>
</comment>
<evidence type="ECO:0000256" key="1">
    <source>
        <dbReference type="PIRSR" id="PIRSR005962-1"/>
    </source>
</evidence>
<keyword evidence="1" id="KW-0464">Manganese</keyword>
<organism evidence="3 4">
    <name type="scientific">Aerococcus sanguinicola</name>
    <dbReference type="NCBI Taxonomy" id="119206"/>
    <lineage>
        <taxon>Bacteria</taxon>
        <taxon>Bacillati</taxon>
        <taxon>Bacillota</taxon>
        <taxon>Bacilli</taxon>
        <taxon>Lactobacillales</taxon>
        <taxon>Aerococcaceae</taxon>
        <taxon>Aerococcus</taxon>
    </lineage>
</organism>
<dbReference type="InterPro" id="IPR036264">
    <property type="entry name" value="Bact_exopeptidase_dim_dom"/>
</dbReference>
<dbReference type="EMBL" id="VYWO01000001">
    <property type="protein sequence ID" value="KAA9301751.1"/>
    <property type="molecule type" value="Genomic_DNA"/>
</dbReference>
<name>A0A5N1GNY7_9LACT</name>
<reference evidence="3 4" key="1">
    <citation type="submission" date="2019-09" db="EMBL/GenBank/DDBJ databases">
        <title>Draft genome sequence assemblies of isolates from the urinary tract.</title>
        <authorList>
            <person name="Mores C.R."/>
            <person name="Putonti C."/>
            <person name="Wolfe A.J."/>
        </authorList>
    </citation>
    <scope>NUCLEOTIDE SEQUENCE [LARGE SCALE GENOMIC DNA]</scope>
    <source>
        <strain evidence="3 4">UMB623</strain>
    </source>
</reference>
<dbReference type="InterPro" id="IPR011650">
    <property type="entry name" value="Peptidase_M20_dimer"/>
</dbReference>
<dbReference type="STRING" id="119206.AWM72_00365"/>
<keyword evidence="3" id="KW-0378">Hydrolase</keyword>
<dbReference type="Pfam" id="PF01546">
    <property type="entry name" value="Peptidase_M20"/>
    <property type="match status" value="1"/>
</dbReference>
<feature type="binding site" evidence="1">
    <location>
        <position position="213"/>
    </location>
    <ligand>
        <name>Mn(2+)</name>
        <dbReference type="ChEBI" id="CHEBI:29035"/>
        <label>2</label>
    </ligand>
</feature>
<feature type="domain" description="Peptidase M20 dimerisation" evidence="2">
    <location>
        <begin position="236"/>
        <end position="325"/>
    </location>
</feature>
<protein>
    <submittedName>
        <fullName evidence="3">Amidohydrolase</fullName>
    </submittedName>
</protein>
<dbReference type="PANTHER" id="PTHR30575:SF3">
    <property type="entry name" value="PEPTIDASE M20 DIMERISATION DOMAIN-CONTAINING PROTEIN"/>
    <property type="match status" value="1"/>
</dbReference>
<sequence length="440" mass="48399">MTMTGDLEALLTAVDDLEEELIQLRRDFHQYPETAWLEFRTTARIISYLKALGIPVHYGPDLVDPQFAWGRPDYATRQAAIERAIDQGADPQLVRQMAGFPGAMAQVDTGRPGPHLAFRFDIDANDLQETLKADHFPNQAGFRSKNSQAMHGCGHDGHTAMGLILARLVHRYQEAFTGKISFIFQMAEEGVRGARAMVEAGLLEGVDYLLACHILQSPHNELAFYSDWSGLYATSKFNVTIHGRSAHAGLAPESGHNAILAATSAIANMNMFFQDSHGNGRLNIGTINGGTGRNVIPDFCYFEAETRGPSQEVNQHLYDKAVTSIRAACEIYDCQYDLEIVGGSINAQASPELVEEVYQASQKVPDFKACYRHYANHGATDDFAYMMQAVQDQGGQATYAVLACSLAAGNHNDAFDFDESCLKAGVKAFLSTLYQISRRP</sequence>
<gene>
    <name evidence="3" type="ORF">F6I03_00670</name>
</gene>
<dbReference type="NCBIfam" id="TIGR01891">
    <property type="entry name" value="amidohydrolases"/>
    <property type="match status" value="1"/>
</dbReference>
<dbReference type="OrthoDB" id="9776731at2"/>
<keyword evidence="1" id="KW-0479">Metal-binding</keyword>
<dbReference type="PIRSF" id="PIRSF005962">
    <property type="entry name" value="Pept_M20D_amidohydro"/>
    <property type="match status" value="1"/>
</dbReference>
<feature type="binding site" evidence="1">
    <location>
        <position position="411"/>
    </location>
    <ligand>
        <name>Mn(2+)</name>
        <dbReference type="ChEBI" id="CHEBI:29035"/>
        <label>2</label>
    </ligand>
</feature>
<dbReference type="InterPro" id="IPR052030">
    <property type="entry name" value="Peptidase_M20/M20A_hydrolases"/>
</dbReference>
<dbReference type="GO" id="GO:0016805">
    <property type="term" value="F:dipeptidase activity"/>
    <property type="evidence" value="ECO:0007669"/>
    <property type="project" value="TreeGrafter"/>
</dbReference>
<dbReference type="InterPro" id="IPR017439">
    <property type="entry name" value="Amidohydrolase"/>
</dbReference>
<dbReference type="Pfam" id="PF07687">
    <property type="entry name" value="M20_dimer"/>
    <property type="match status" value="1"/>
</dbReference>
<evidence type="ECO:0000259" key="2">
    <source>
        <dbReference type="Pfam" id="PF07687"/>
    </source>
</evidence>
<dbReference type="GO" id="GO:0046657">
    <property type="term" value="P:folic acid catabolic process"/>
    <property type="evidence" value="ECO:0007669"/>
    <property type="project" value="TreeGrafter"/>
</dbReference>
<dbReference type="PANTHER" id="PTHR30575">
    <property type="entry name" value="PEPTIDASE M20"/>
    <property type="match status" value="1"/>
</dbReference>
<dbReference type="GO" id="GO:0071713">
    <property type="term" value="F:para-aminobenzoyl-glutamate hydrolase activity"/>
    <property type="evidence" value="ECO:0007669"/>
    <property type="project" value="TreeGrafter"/>
</dbReference>
<dbReference type="GO" id="GO:0046872">
    <property type="term" value="F:metal ion binding"/>
    <property type="evidence" value="ECO:0007669"/>
    <property type="project" value="UniProtKB-KW"/>
</dbReference>
<evidence type="ECO:0000313" key="3">
    <source>
        <dbReference type="EMBL" id="KAA9301751.1"/>
    </source>
</evidence>
<dbReference type="Proteomes" id="UP000327148">
    <property type="component" value="Unassembled WGS sequence"/>
</dbReference>
<dbReference type="Gene3D" id="3.40.630.10">
    <property type="entry name" value="Zn peptidases"/>
    <property type="match status" value="2"/>
</dbReference>
<dbReference type="GO" id="GO:0005737">
    <property type="term" value="C:cytoplasm"/>
    <property type="evidence" value="ECO:0007669"/>
    <property type="project" value="TreeGrafter"/>
</dbReference>
<dbReference type="SUPFAM" id="SSF55031">
    <property type="entry name" value="Bacterial exopeptidase dimerisation domain"/>
    <property type="match status" value="1"/>
</dbReference>
<feature type="binding site" evidence="1">
    <location>
        <position position="155"/>
    </location>
    <ligand>
        <name>Mn(2+)</name>
        <dbReference type="ChEBI" id="CHEBI:29035"/>
        <label>2</label>
    </ligand>
</feature>
<feature type="binding site" evidence="1">
    <location>
        <position position="153"/>
    </location>
    <ligand>
        <name>Mn(2+)</name>
        <dbReference type="ChEBI" id="CHEBI:29035"/>
        <label>2</label>
    </ligand>
</feature>
<evidence type="ECO:0000313" key="4">
    <source>
        <dbReference type="Proteomes" id="UP000327148"/>
    </source>
</evidence>
<dbReference type="InterPro" id="IPR002933">
    <property type="entry name" value="Peptidase_M20"/>
</dbReference>